<reference evidence="8" key="2">
    <citation type="journal article" date="2016" name="Environ. Microbiol. Rep.">
        <title>Analysis of defence systems and a conjugative IncP-1 plasmid in the marine polyaromatic hydrocarbons-degrading bacterium Cycloclasticus sp. 78-ME.</title>
        <authorList>
            <person name="Yakimov M.M."/>
            <person name="Crisafi F."/>
            <person name="Messina E."/>
            <person name="Smedile F."/>
            <person name="Lopatina A."/>
            <person name="Denaro R."/>
            <person name="Pieper D.H."/>
            <person name="Golyshin P.N."/>
            <person name="Giuliano L."/>
        </authorList>
    </citation>
    <scope>NUCLEOTIDE SEQUENCE [LARGE SCALE GENOMIC DNA]</scope>
    <source>
        <strain evidence="8">78-ME</strain>
    </source>
</reference>
<keyword evidence="1 5" id="KW-1003">Cell membrane</keyword>
<proteinExistence type="inferred from homology"/>
<evidence type="ECO:0000313" key="8">
    <source>
        <dbReference type="Proteomes" id="UP000015380"/>
    </source>
</evidence>
<evidence type="ECO:0000313" key="6">
    <source>
        <dbReference type="EMBL" id="AGS38556.1"/>
    </source>
</evidence>
<dbReference type="EMBL" id="CP005996">
    <property type="protein sequence ID" value="AGS38556.1"/>
    <property type="molecule type" value="Genomic_DNA"/>
</dbReference>
<dbReference type="AlphaFoldDB" id="S5T433"/>
<evidence type="ECO:0000313" key="7">
    <source>
        <dbReference type="EMBL" id="AGS40811.1"/>
    </source>
</evidence>
<comment type="subcellular location">
    <subcellularLocation>
        <location evidence="5">Cell membrane</location>
        <topology evidence="5">Multi-pass membrane protein</topology>
    </subcellularLocation>
</comment>
<feature type="transmembrane region" description="Helical" evidence="5">
    <location>
        <begin position="5"/>
        <end position="24"/>
    </location>
</feature>
<protein>
    <submittedName>
        <fullName evidence="6">Membrane protein</fullName>
    </submittedName>
</protein>
<dbReference type="RefSeq" id="WP_020931874.1">
    <property type="nucleotide sequence ID" value="NC_021917.1"/>
</dbReference>
<evidence type="ECO:0000256" key="2">
    <source>
        <dbReference type="ARBA" id="ARBA00022692"/>
    </source>
</evidence>
<keyword evidence="8" id="KW-1185">Reference proteome</keyword>
<dbReference type="SUPFAM" id="SSF103481">
    <property type="entry name" value="Multidrug resistance efflux transporter EmrE"/>
    <property type="match status" value="1"/>
</dbReference>
<dbReference type="eggNOG" id="COG1742">
    <property type="taxonomic scope" value="Bacteria"/>
</dbReference>
<gene>
    <name evidence="6" type="ORF">CYCME_0214</name>
    <name evidence="7" type="ORF">CYCME_2506</name>
</gene>
<keyword evidence="3 5" id="KW-1133">Transmembrane helix</keyword>
<comment type="similarity">
    <text evidence="5">Belongs to the UPF0060 family.</text>
</comment>
<evidence type="ECO:0000256" key="1">
    <source>
        <dbReference type="ARBA" id="ARBA00022475"/>
    </source>
</evidence>
<organism evidence="6 8">
    <name type="scientific">Cycloclasticus zancles 78-ME</name>
    <dbReference type="NCBI Taxonomy" id="1198232"/>
    <lineage>
        <taxon>Bacteria</taxon>
        <taxon>Pseudomonadati</taxon>
        <taxon>Pseudomonadota</taxon>
        <taxon>Gammaproteobacteria</taxon>
        <taxon>Thiotrichales</taxon>
        <taxon>Piscirickettsiaceae</taxon>
        <taxon>Cycloclasticus</taxon>
    </lineage>
</organism>
<keyword evidence="4 5" id="KW-0472">Membrane</keyword>
<evidence type="ECO:0000256" key="5">
    <source>
        <dbReference type="HAMAP-Rule" id="MF_00010"/>
    </source>
</evidence>
<dbReference type="KEGG" id="cza:CYCME_2506"/>
<reference evidence="6 8" key="1">
    <citation type="submission" date="2013-05" db="EMBL/GenBank/DDBJ databases">
        <title>Between feast and famine: a lifestyle of most important marine PAH-degrading bacterium Cycloclasticus sp. 7ME.</title>
        <authorList>
            <person name="Yakimov M.M."/>
            <person name="Messina E."/>
            <person name="Genovese M."/>
            <person name="Denaro R."/>
            <person name="Crisafi F."/>
            <person name="Russo D."/>
            <person name="Cappello S."/>
            <person name="Santisi S."/>
            <person name="Smedile F."/>
            <person name="Golyshina O.V."/>
            <person name="Tran H."/>
            <person name="Pieper D.H."/>
            <person name="Golyshin P.N."/>
            <person name="Giuliano L."/>
        </authorList>
    </citation>
    <scope>NUCLEOTIDE SEQUENCE [LARGE SCALE GENOMIC DNA]</scope>
    <source>
        <strain evidence="6 8">78-ME</strain>
    </source>
</reference>
<dbReference type="PANTHER" id="PTHR36116:SF1">
    <property type="entry name" value="UPF0060 MEMBRANE PROTEIN YNFA"/>
    <property type="match status" value="1"/>
</dbReference>
<feature type="transmembrane region" description="Helical" evidence="5">
    <location>
        <begin position="59"/>
        <end position="77"/>
    </location>
</feature>
<evidence type="ECO:0000256" key="4">
    <source>
        <dbReference type="ARBA" id="ARBA00023136"/>
    </source>
</evidence>
<feature type="transmembrane region" description="Helical" evidence="5">
    <location>
        <begin position="30"/>
        <end position="47"/>
    </location>
</feature>
<dbReference type="EMBL" id="CP005996">
    <property type="protein sequence ID" value="AGS40811.1"/>
    <property type="molecule type" value="Genomic_DNA"/>
</dbReference>
<dbReference type="NCBIfam" id="NF002586">
    <property type="entry name" value="PRK02237.1"/>
    <property type="match status" value="1"/>
</dbReference>
<evidence type="ECO:0000256" key="3">
    <source>
        <dbReference type="ARBA" id="ARBA00022989"/>
    </source>
</evidence>
<dbReference type="PANTHER" id="PTHR36116">
    <property type="entry name" value="UPF0060 MEMBRANE PROTEIN YNFA"/>
    <property type="match status" value="1"/>
</dbReference>
<keyword evidence="2 5" id="KW-0812">Transmembrane</keyword>
<dbReference type="PATRIC" id="fig|1198232.3.peg.216"/>
<dbReference type="GO" id="GO:0005886">
    <property type="term" value="C:plasma membrane"/>
    <property type="evidence" value="ECO:0007669"/>
    <property type="project" value="UniProtKB-SubCell"/>
</dbReference>
<dbReference type="InterPro" id="IPR037185">
    <property type="entry name" value="EmrE-like"/>
</dbReference>
<dbReference type="InterPro" id="IPR003844">
    <property type="entry name" value="UPF0060"/>
</dbReference>
<dbReference type="KEGG" id="cza:CYCME_0214"/>
<dbReference type="HOGENOM" id="CLU_117653_1_0_6"/>
<feature type="transmembrane region" description="Helical" evidence="5">
    <location>
        <begin position="83"/>
        <end position="102"/>
    </location>
</feature>
<dbReference type="Proteomes" id="UP000015380">
    <property type="component" value="Chromosome"/>
</dbReference>
<sequence length="108" mass="11876">MTFGYFFLAAFFEIAGCYAFWAWWKLDKSPLWLVPGIISLVAFAWVLAQVEASYAGRAYAAYGGVYIAASLLWGAAVERQLPNGYDILGVAFCFAGAAFIFFSETLKA</sequence>
<name>S5T433_9GAMM</name>
<dbReference type="Pfam" id="PF02694">
    <property type="entry name" value="UPF0060"/>
    <property type="match status" value="1"/>
</dbReference>
<accession>S5T433</accession>
<dbReference type="HAMAP" id="MF_00010">
    <property type="entry name" value="UPF0060"/>
    <property type="match status" value="1"/>
</dbReference>